<reference evidence="1" key="1">
    <citation type="journal article" date="2015" name="Nature">
        <title>Complex archaea that bridge the gap between prokaryotes and eukaryotes.</title>
        <authorList>
            <person name="Spang A."/>
            <person name="Saw J.H."/>
            <person name="Jorgensen S.L."/>
            <person name="Zaremba-Niedzwiedzka K."/>
            <person name="Martijn J."/>
            <person name="Lind A.E."/>
            <person name="van Eijk R."/>
            <person name="Schleper C."/>
            <person name="Guy L."/>
            <person name="Ettema T.J."/>
        </authorList>
    </citation>
    <scope>NUCLEOTIDE SEQUENCE</scope>
</reference>
<proteinExistence type="predicted"/>
<accession>A0A0F9A1Q7</accession>
<organism evidence="1">
    <name type="scientific">marine sediment metagenome</name>
    <dbReference type="NCBI Taxonomy" id="412755"/>
    <lineage>
        <taxon>unclassified sequences</taxon>
        <taxon>metagenomes</taxon>
        <taxon>ecological metagenomes</taxon>
    </lineage>
</organism>
<evidence type="ECO:0000313" key="1">
    <source>
        <dbReference type="EMBL" id="KKL03489.1"/>
    </source>
</evidence>
<gene>
    <name evidence="1" type="ORF">LCGC14_2625660</name>
</gene>
<dbReference type="AlphaFoldDB" id="A0A0F9A1Q7"/>
<comment type="caution">
    <text evidence="1">The sequence shown here is derived from an EMBL/GenBank/DDBJ whole genome shotgun (WGS) entry which is preliminary data.</text>
</comment>
<sequence>MPKKCWVCDKKIDTGHDGHYYCKNGDHYIIVCTACHMKHPDCGECGKKMQVKDDSITKKVLTGKSPSARRLLGF</sequence>
<dbReference type="EMBL" id="LAZR01044908">
    <property type="protein sequence ID" value="KKL03489.1"/>
    <property type="molecule type" value="Genomic_DNA"/>
</dbReference>
<name>A0A0F9A1Q7_9ZZZZ</name>
<protein>
    <submittedName>
        <fullName evidence="1">Uncharacterized protein</fullName>
    </submittedName>
</protein>